<feature type="compositionally biased region" description="Polar residues" evidence="1">
    <location>
        <begin position="223"/>
        <end position="237"/>
    </location>
</feature>
<evidence type="ECO:0000313" key="3">
    <source>
        <dbReference type="Proteomes" id="UP001142055"/>
    </source>
</evidence>
<feature type="compositionally biased region" description="Low complexity" evidence="1">
    <location>
        <begin position="318"/>
        <end position="332"/>
    </location>
</feature>
<proteinExistence type="predicted"/>
<gene>
    <name evidence="2" type="ORF">RDWZM_002426</name>
</gene>
<feature type="region of interest" description="Disordered" evidence="1">
    <location>
        <begin position="165"/>
        <end position="237"/>
    </location>
</feature>
<feature type="compositionally biased region" description="Basic and acidic residues" evidence="1">
    <location>
        <begin position="467"/>
        <end position="484"/>
    </location>
</feature>
<feature type="compositionally biased region" description="Basic residues" evidence="1">
    <location>
        <begin position="201"/>
        <end position="210"/>
    </location>
</feature>
<evidence type="ECO:0000256" key="1">
    <source>
        <dbReference type="SAM" id="MobiDB-lite"/>
    </source>
</evidence>
<feature type="region of interest" description="Disordered" evidence="1">
    <location>
        <begin position="306"/>
        <end position="332"/>
    </location>
</feature>
<reference evidence="2" key="1">
    <citation type="submission" date="2022-12" db="EMBL/GenBank/DDBJ databases">
        <title>Genome assemblies of Blomia tropicalis.</title>
        <authorList>
            <person name="Cui Y."/>
        </authorList>
    </citation>
    <scope>NUCLEOTIDE SEQUENCE</scope>
    <source>
        <tissue evidence="2">Adult mites</tissue>
    </source>
</reference>
<evidence type="ECO:0000313" key="2">
    <source>
        <dbReference type="EMBL" id="KAJ6223881.1"/>
    </source>
</evidence>
<feature type="region of interest" description="Disordered" evidence="1">
    <location>
        <begin position="448"/>
        <end position="486"/>
    </location>
</feature>
<organism evidence="2 3">
    <name type="scientific">Blomia tropicalis</name>
    <name type="common">Mite</name>
    <dbReference type="NCBI Taxonomy" id="40697"/>
    <lineage>
        <taxon>Eukaryota</taxon>
        <taxon>Metazoa</taxon>
        <taxon>Ecdysozoa</taxon>
        <taxon>Arthropoda</taxon>
        <taxon>Chelicerata</taxon>
        <taxon>Arachnida</taxon>
        <taxon>Acari</taxon>
        <taxon>Acariformes</taxon>
        <taxon>Sarcoptiformes</taxon>
        <taxon>Astigmata</taxon>
        <taxon>Glycyphagoidea</taxon>
        <taxon>Echimyopodidae</taxon>
        <taxon>Blomia</taxon>
    </lineage>
</organism>
<accession>A0A9Q0RRL4</accession>
<feature type="compositionally biased region" description="Low complexity" evidence="1">
    <location>
        <begin position="186"/>
        <end position="198"/>
    </location>
</feature>
<feature type="compositionally biased region" description="Polar residues" evidence="1">
    <location>
        <begin position="456"/>
        <end position="466"/>
    </location>
</feature>
<dbReference type="AlphaFoldDB" id="A0A9Q0RRL4"/>
<dbReference type="Proteomes" id="UP001142055">
    <property type="component" value="Chromosome 1"/>
</dbReference>
<feature type="compositionally biased region" description="Basic and acidic residues" evidence="1">
    <location>
        <begin position="306"/>
        <end position="317"/>
    </location>
</feature>
<name>A0A9Q0RRL4_BLOTA</name>
<sequence>MKPKERYLNYALLSTATHHHNQSPPPFTKQDIPIDLSMKRPNSGTNGHLGLFHNHYDHHTAPFSHSPPHPSEPWPTTKYCFPNLVSKQYGFNGTASSAILPYLFINPTCLPPEHEKRLLHHHNRHHAVDHPVYDHPFALPPGYRLPIQDDPLIVPFKLDVPYGHGGPIFGRHSDRQSDSDQPPPSSSESSSSTASSPYDHNHHHILHHNHHQESQTIVDHRTTTSQPMTKNSSSTINGSQLSIAIASGKLRKASSQPNLFGLIIASPLSTLRRSKSEQNLHLIKSFDNSPKICAPKKMFASNYSKESAKENGNKEKPLTVTTTTTSPTRPTANTRFYRNYRKEAIECWDQENNKDNKRPVDDALDLRTNNISLHKLPNELEKNPDSSEFENIHSYSGDYLHDLKHPVALPLDIYRQYYYYLIQEPAFASRAAVAVAETYAKLIHSSNKTDIDSKNGHSYNQSTSPENGHREAFSNREYETKRSSPDFIVSGSRAELRSADTTNGMSFDRKRISRPLTGKHVRHGTGASPSTLVSLRNMIQQRQKLKEFSNKFDGNNRFKGKNNKRIKRK</sequence>
<comment type="caution">
    <text evidence="2">The sequence shown here is derived from an EMBL/GenBank/DDBJ whole genome shotgun (WGS) entry which is preliminary data.</text>
</comment>
<keyword evidence="3" id="KW-1185">Reference proteome</keyword>
<protein>
    <submittedName>
        <fullName evidence="2">Uncharacterized protein</fullName>
    </submittedName>
</protein>
<dbReference type="EMBL" id="JAPWDV010000001">
    <property type="protein sequence ID" value="KAJ6223881.1"/>
    <property type="molecule type" value="Genomic_DNA"/>
</dbReference>